<accession>A0A5C5AAZ5</accession>
<proteinExistence type="predicted"/>
<dbReference type="Proteomes" id="UP000312495">
    <property type="component" value="Unassembled WGS sequence"/>
</dbReference>
<evidence type="ECO:0000313" key="1">
    <source>
        <dbReference type="EMBL" id="TNP16356.1"/>
    </source>
</evidence>
<protein>
    <submittedName>
        <fullName evidence="1">Uncharacterized protein</fullName>
    </submittedName>
</protein>
<gene>
    <name evidence="1" type="ORF">FHY71_07645</name>
</gene>
<sequence>MGSCNVLAKATVKFFEERIDVIFAARFIHYVYYYSLSIGTLKCLHHFKVRTVIHVMTDL</sequence>
<evidence type="ECO:0000313" key="2">
    <source>
        <dbReference type="Proteomes" id="UP000312495"/>
    </source>
</evidence>
<dbReference type="EMBL" id="VEPV01000002">
    <property type="protein sequence ID" value="TNP16356.1"/>
    <property type="molecule type" value="Genomic_DNA"/>
</dbReference>
<reference evidence="1 2" key="1">
    <citation type="submission" date="2019-06" db="EMBL/GenBank/DDBJ databases">
        <title>Biocontrol Bacillus strains from Vietnam.</title>
        <authorList>
            <person name="Borriss R."/>
            <person name="Lasch P."/>
            <person name="Thanh Tam L.T."/>
            <person name="Luong P.T."/>
            <person name="Phuong Thao L.T."/>
            <person name="Kim Chung L.T."/>
        </authorList>
    </citation>
    <scope>NUCLEOTIDE SEQUENCE [LARGE SCALE GENOMIC DNA]</scope>
    <source>
        <strain evidence="1 2">SN1</strain>
    </source>
</reference>
<name>A0A5C5AAZ5_9BACI</name>
<organism evidence="1 2">
    <name type="scientific">Bacillus tropicus</name>
    <dbReference type="NCBI Taxonomy" id="2026188"/>
    <lineage>
        <taxon>Bacteria</taxon>
        <taxon>Bacillati</taxon>
        <taxon>Bacillota</taxon>
        <taxon>Bacilli</taxon>
        <taxon>Bacillales</taxon>
        <taxon>Bacillaceae</taxon>
        <taxon>Bacillus</taxon>
        <taxon>Bacillus cereus group</taxon>
    </lineage>
</organism>
<dbReference type="RefSeq" id="WP_000534223.1">
    <property type="nucleotide sequence ID" value="NZ_CP078081.1"/>
</dbReference>
<dbReference type="GeneID" id="45023188"/>
<comment type="caution">
    <text evidence="1">The sequence shown here is derived from an EMBL/GenBank/DDBJ whole genome shotgun (WGS) entry which is preliminary data.</text>
</comment>
<dbReference type="AlphaFoldDB" id="A0A5C5AAZ5"/>